<keyword evidence="2" id="KW-0479">Metal-binding</keyword>
<dbReference type="PANTHER" id="PTHR30471">
    <property type="entry name" value="DNA REPAIR PROTEIN RADC"/>
    <property type="match status" value="1"/>
</dbReference>
<dbReference type="PANTHER" id="PTHR30471:SF3">
    <property type="entry name" value="UPF0758 PROTEIN YEES-RELATED"/>
    <property type="match status" value="1"/>
</dbReference>
<sequence>MMRNPMLRDDCVCAPRVRGKRAPSSRGRRRGTPSHVRERFVPQRPDEVEPVVLAGGPGATCRPFLTITKDPERFAACNALADEIGPLNDPENAFRLIGEAIGDEVNEVFGVVTLDLHLRMKGMAETGRGEPTSVMAPMVPTLQAAVADGAQAAIIYHVHPSGIEAQPSQADIETTQSFVEAFEQIGIPLLDHIIVGGDERNRSYYSFAEDNAL</sequence>
<keyword evidence="3" id="KW-0378">Hydrolase</keyword>
<proteinExistence type="predicted"/>
<evidence type="ECO:0000256" key="5">
    <source>
        <dbReference type="ARBA" id="ARBA00023049"/>
    </source>
</evidence>
<keyword evidence="4" id="KW-0862">Zinc</keyword>
<dbReference type="GO" id="GO:0046872">
    <property type="term" value="F:metal ion binding"/>
    <property type="evidence" value="ECO:0007669"/>
    <property type="project" value="UniProtKB-KW"/>
</dbReference>
<comment type="caution">
    <text evidence="7">The sequence shown here is derived from an EMBL/GenBank/DDBJ whole genome shotgun (WGS) entry which is preliminary data.</text>
</comment>
<dbReference type="InterPro" id="IPR001405">
    <property type="entry name" value="UPF0758"/>
</dbReference>
<name>A0A0F9KDW1_9ZZZZ</name>
<evidence type="ECO:0000256" key="2">
    <source>
        <dbReference type="ARBA" id="ARBA00022723"/>
    </source>
</evidence>
<evidence type="ECO:0000256" key="3">
    <source>
        <dbReference type="ARBA" id="ARBA00022801"/>
    </source>
</evidence>
<dbReference type="PROSITE" id="PS50249">
    <property type="entry name" value="MPN"/>
    <property type="match status" value="1"/>
</dbReference>
<gene>
    <name evidence="7" type="ORF">LCGC14_1342800</name>
</gene>
<evidence type="ECO:0000256" key="4">
    <source>
        <dbReference type="ARBA" id="ARBA00022833"/>
    </source>
</evidence>
<accession>A0A0F9KDW1</accession>
<evidence type="ECO:0000259" key="6">
    <source>
        <dbReference type="PROSITE" id="PS50249"/>
    </source>
</evidence>
<dbReference type="Pfam" id="PF04002">
    <property type="entry name" value="RadC"/>
    <property type="match status" value="1"/>
</dbReference>
<keyword evidence="1" id="KW-0645">Protease</keyword>
<evidence type="ECO:0000313" key="7">
    <source>
        <dbReference type="EMBL" id="KKM80153.1"/>
    </source>
</evidence>
<dbReference type="GO" id="GO:0008237">
    <property type="term" value="F:metallopeptidase activity"/>
    <property type="evidence" value="ECO:0007669"/>
    <property type="project" value="UniProtKB-KW"/>
</dbReference>
<dbReference type="Gene3D" id="3.40.140.10">
    <property type="entry name" value="Cytidine Deaminase, domain 2"/>
    <property type="match status" value="1"/>
</dbReference>
<dbReference type="InterPro" id="IPR025657">
    <property type="entry name" value="RadC_JAB"/>
</dbReference>
<protein>
    <recommendedName>
        <fullName evidence="6">MPN domain-containing protein</fullName>
    </recommendedName>
</protein>
<reference evidence="7" key="1">
    <citation type="journal article" date="2015" name="Nature">
        <title>Complex archaea that bridge the gap between prokaryotes and eukaryotes.</title>
        <authorList>
            <person name="Spang A."/>
            <person name="Saw J.H."/>
            <person name="Jorgensen S.L."/>
            <person name="Zaremba-Niedzwiedzka K."/>
            <person name="Martijn J."/>
            <person name="Lind A.E."/>
            <person name="van Eijk R."/>
            <person name="Schleper C."/>
            <person name="Guy L."/>
            <person name="Ettema T.J."/>
        </authorList>
    </citation>
    <scope>NUCLEOTIDE SEQUENCE</scope>
</reference>
<dbReference type="InterPro" id="IPR037518">
    <property type="entry name" value="MPN"/>
</dbReference>
<dbReference type="EMBL" id="LAZR01008225">
    <property type="protein sequence ID" value="KKM80153.1"/>
    <property type="molecule type" value="Genomic_DNA"/>
</dbReference>
<feature type="domain" description="MPN" evidence="6">
    <location>
        <begin position="86"/>
        <end position="213"/>
    </location>
</feature>
<evidence type="ECO:0000256" key="1">
    <source>
        <dbReference type="ARBA" id="ARBA00022670"/>
    </source>
</evidence>
<dbReference type="GO" id="GO:0006508">
    <property type="term" value="P:proteolysis"/>
    <property type="evidence" value="ECO:0007669"/>
    <property type="project" value="UniProtKB-KW"/>
</dbReference>
<dbReference type="AlphaFoldDB" id="A0A0F9KDW1"/>
<keyword evidence="5" id="KW-0482">Metalloprotease</keyword>
<organism evidence="7">
    <name type="scientific">marine sediment metagenome</name>
    <dbReference type="NCBI Taxonomy" id="412755"/>
    <lineage>
        <taxon>unclassified sequences</taxon>
        <taxon>metagenomes</taxon>
        <taxon>ecological metagenomes</taxon>
    </lineage>
</organism>